<keyword evidence="4" id="KW-1185">Reference proteome</keyword>
<keyword evidence="2" id="KW-0472">Membrane</keyword>
<organism evidence="3 4">
    <name type="scientific">Tumebacillus avium</name>
    <dbReference type="NCBI Taxonomy" id="1903704"/>
    <lineage>
        <taxon>Bacteria</taxon>
        <taxon>Bacillati</taxon>
        <taxon>Bacillota</taxon>
        <taxon>Bacilli</taxon>
        <taxon>Bacillales</taxon>
        <taxon>Alicyclobacillaceae</taxon>
        <taxon>Tumebacillus</taxon>
    </lineage>
</organism>
<dbReference type="AlphaFoldDB" id="A0A1Y0ILJ7"/>
<dbReference type="OrthoDB" id="2382266at2"/>
<gene>
    <name evidence="3" type="ORF">CBW65_10470</name>
</gene>
<keyword evidence="2" id="KW-1133">Transmembrane helix</keyword>
<protein>
    <submittedName>
        <fullName evidence="3">Uncharacterized protein</fullName>
    </submittedName>
</protein>
<name>A0A1Y0ILJ7_9BACL</name>
<proteinExistence type="predicted"/>
<feature type="compositionally biased region" description="Basic and acidic residues" evidence="1">
    <location>
        <begin position="1"/>
        <end position="12"/>
    </location>
</feature>
<keyword evidence="2" id="KW-0812">Transmembrane</keyword>
<reference evidence="4" key="1">
    <citation type="submission" date="2017-05" db="EMBL/GenBank/DDBJ databases">
        <authorList>
            <person name="Sung H."/>
        </authorList>
    </citation>
    <scope>NUCLEOTIDE SEQUENCE [LARGE SCALE GENOMIC DNA]</scope>
    <source>
        <strain evidence="4">AR23208</strain>
    </source>
</reference>
<dbReference type="Proteomes" id="UP000195437">
    <property type="component" value="Chromosome"/>
</dbReference>
<feature type="region of interest" description="Disordered" evidence="1">
    <location>
        <begin position="1"/>
        <end position="20"/>
    </location>
</feature>
<dbReference type="EMBL" id="CP021434">
    <property type="protein sequence ID" value="ARU61377.1"/>
    <property type="molecule type" value="Genomic_DNA"/>
</dbReference>
<evidence type="ECO:0000256" key="2">
    <source>
        <dbReference type="SAM" id="Phobius"/>
    </source>
</evidence>
<evidence type="ECO:0000256" key="1">
    <source>
        <dbReference type="SAM" id="MobiDB-lite"/>
    </source>
</evidence>
<dbReference type="KEGG" id="tum:CBW65_10470"/>
<dbReference type="RefSeq" id="WP_087456756.1">
    <property type="nucleotide sequence ID" value="NZ_CP021434.1"/>
</dbReference>
<evidence type="ECO:0000313" key="4">
    <source>
        <dbReference type="Proteomes" id="UP000195437"/>
    </source>
</evidence>
<evidence type="ECO:0000313" key="3">
    <source>
        <dbReference type="EMBL" id="ARU61377.1"/>
    </source>
</evidence>
<accession>A0A1Y0ILJ7</accession>
<sequence>MAVKNIGRDIARGKGSGKGRVSFPFGVAGGTAQSYPFGAAQGYWPGVAAGFGSMGWIITFLVLFFIGFVFWRVWAQISPLVGGGFFW</sequence>
<feature type="transmembrane region" description="Helical" evidence="2">
    <location>
        <begin position="43"/>
        <end position="71"/>
    </location>
</feature>